<dbReference type="GO" id="GO:1990904">
    <property type="term" value="C:ribonucleoprotein complex"/>
    <property type="evidence" value="ECO:0007669"/>
    <property type="project" value="UniProtKB-KW"/>
</dbReference>
<dbReference type="RefSeq" id="XP_009238398.2">
    <property type="nucleotide sequence ID" value="XM_009240123.4"/>
</dbReference>
<evidence type="ECO:0000256" key="6">
    <source>
        <dbReference type="ARBA" id="ARBA00023274"/>
    </source>
</evidence>
<keyword evidence="3" id="KW-0809">Transit peptide</keyword>
<sequence>MAAAVRCMGRALIHHQRHSLSKMVYQTSLCSCVVNIQVPNRHFAAATKSAKKTKKGAKEKTLDEKKDEIEKIKAYPYMEGEPEDDVYLKRLYPRQIYEVEKAVHLLKKFQILDFTSPKQSVYLDLTLDMALGKKNASEVKIAEENGAAFAGGTSLIQKIWDDEIVADFYIAVPEIMPELSRLRKKLNKRYPKLSRNSIGRDIPKMLELFKNGHEIKVDEERENFLQTKIATLDMSSDQIAANLQVVINEVCRHRPLNLGPFVVRAFLRSSTSEGLLLKIDPLLPKEVKNEESKKEDA</sequence>
<dbReference type="GO" id="GO:0005743">
    <property type="term" value="C:mitochondrial inner membrane"/>
    <property type="evidence" value="ECO:0007669"/>
    <property type="project" value="UniProtKB-ARBA"/>
</dbReference>
<dbReference type="Gene3D" id="3.30.190.20">
    <property type="match status" value="1"/>
</dbReference>
<dbReference type="InterPro" id="IPR023674">
    <property type="entry name" value="Ribosomal_uL1-like"/>
</dbReference>
<evidence type="ECO:0000256" key="5">
    <source>
        <dbReference type="ARBA" id="ARBA00023128"/>
    </source>
</evidence>
<evidence type="ECO:0000256" key="8">
    <source>
        <dbReference type="ARBA" id="ARBA00077483"/>
    </source>
</evidence>
<dbReference type="PANTHER" id="PTHR36427:SF3">
    <property type="entry name" value="LARGE RIBOSOMAL SUBUNIT PROTEIN UL1M"/>
    <property type="match status" value="1"/>
</dbReference>
<accession>A0A8I5UFV6</accession>
<evidence type="ECO:0000256" key="2">
    <source>
        <dbReference type="ARBA" id="ARBA00010531"/>
    </source>
</evidence>
<dbReference type="FunFam" id="3.40.50.790:FF:000003">
    <property type="entry name" value="39S ribosomal protein L1, mitochondrial"/>
    <property type="match status" value="1"/>
</dbReference>
<reference evidence="9" key="2">
    <citation type="submission" date="2025-08" db="UniProtKB">
        <authorList>
            <consortium name="Ensembl"/>
        </authorList>
    </citation>
    <scope>IDENTIFICATION</scope>
</reference>
<reference evidence="9" key="3">
    <citation type="submission" date="2025-09" db="UniProtKB">
        <authorList>
            <consortium name="Ensembl"/>
        </authorList>
    </citation>
    <scope>IDENTIFICATION</scope>
</reference>
<dbReference type="GO" id="GO:0005840">
    <property type="term" value="C:ribosome"/>
    <property type="evidence" value="ECO:0007669"/>
    <property type="project" value="UniProtKB-KW"/>
</dbReference>
<protein>
    <recommendedName>
        <fullName evidence="7">Large ribosomal subunit protein uL1m</fullName>
    </recommendedName>
    <alternativeName>
        <fullName evidence="8">39S ribosomal protein L1, mitochondrial</fullName>
    </alternativeName>
</protein>
<evidence type="ECO:0000256" key="3">
    <source>
        <dbReference type="ARBA" id="ARBA00022946"/>
    </source>
</evidence>
<keyword evidence="6" id="KW-0687">Ribonucleoprotein</keyword>
<dbReference type="InterPro" id="IPR016095">
    <property type="entry name" value="Ribosomal_uL1_3-a/b-sand"/>
</dbReference>
<dbReference type="PANTHER" id="PTHR36427">
    <property type="entry name" value="54S RIBOSOMAL PROTEIN L1, MITOCHONDRIAL"/>
    <property type="match status" value="1"/>
</dbReference>
<evidence type="ECO:0000313" key="10">
    <source>
        <dbReference type="Proteomes" id="UP000001595"/>
    </source>
</evidence>
<dbReference type="Pfam" id="PF00687">
    <property type="entry name" value="Ribosomal_L1"/>
    <property type="match status" value="1"/>
</dbReference>
<evidence type="ECO:0000256" key="1">
    <source>
        <dbReference type="ARBA" id="ARBA00004173"/>
    </source>
</evidence>
<evidence type="ECO:0000256" key="7">
    <source>
        <dbReference type="ARBA" id="ARBA00035212"/>
    </source>
</evidence>
<reference evidence="9 10" key="1">
    <citation type="submission" date="2008-02" db="EMBL/GenBank/DDBJ databases">
        <title>A 6x draft sequence assembly of the Pongo pygmaeus abelii genome.</title>
        <authorList>
            <person name="Wilson R.K."/>
            <person name="Mardis E."/>
        </authorList>
    </citation>
    <scope>NUCLEOTIDE SEQUENCE [LARGE SCALE GENOMIC DNA]</scope>
</reference>
<evidence type="ECO:0000313" key="9">
    <source>
        <dbReference type="Ensembl" id="ENSPPYP00000030975.1"/>
    </source>
</evidence>
<keyword evidence="4" id="KW-0689">Ribosomal protein</keyword>
<dbReference type="InterPro" id="IPR028364">
    <property type="entry name" value="Ribosomal_uL1/biogenesis"/>
</dbReference>
<keyword evidence="5" id="KW-0496">Mitochondrion</keyword>
<proteinExistence type="inferred from homology"/>
<dbReference type="GeneID" id="100459122"/>
<dbReference type="Ensembl" id="ENSPPYT00000048121.1">
    <property type="protein sequence ID" value="ENSPPYP00000030975.1"/>
    <property type="gene ID" value="ENSPPYG00000014870.3"/>
</dbReference>
<dbReference type="SUPFAM" id="SSF56808">
    <property type="entry name" value="Ribosomal protein L1"/>
    <property type="match status" value="1"/>
</dbReference>
<dbReference type="GeneTree" id="ENSGT00940000162168"/>
<dbReference type="Proteomes" id="UP000001595">
    <property type="component" value="Chromosome 4"/>
</dbReference>
<name>A0A8I5UFV6_PONAB</name>
<dbReference type="CTD" id="65008"/>
<organism evidence="9 10">
    <name type="scientific">Pongo abelii</name>
    <name type="common">Sumatran orangutan</name>
    <name type="synonym">Pongo pygmaeus abelii</name>
    <dbReference type="NCBI Taxonomy" id="9601"/>
    <lineage>
        <taxon>Eukaryota</taxon>
        <taxon>Metazoa</taxon>
        <taxon>Chordata</taxon>
        <taxon>Craniata</taxon>
        <taxon>Vertebrata</taxon>
        <taxon>Euteleostomi</taxon>
        <taxon>Mammalia</taxon>
        <taxon>Eutheria</taxon>
        <taxon>Euarchontoglires</taxon>
        <taxon>Primates</taxon>
        <taxon>Haplorrhini</taxon>
        <taxon>Catarrhini</taxon>
        <taxon>Hominidae</taxon>
        <taxon>Pongo</taxon>
    </lineage>
</organism>
<keyword evidence="10" id="KW-1185">Reference proteome</keyword>
<dbReference type="AlphaFoldDB" id="A0A8I5UFV6"/>
<dbReference type="Gene3D" id="3.40.50.790">
    <property type="match status" value="1"/>
</dbReference>
<gene>
    <name evidence="9" type="primary">MRPL1</name>
</gene>
<evidence type="ECO:0000256" key="4">
    <source>
        <dbReference type="ARBA" id="ARBA00022980"/>
    </source>
</evidence>
<comment type="subcellular location">
    <subcellularLocation>
        <location evidence="1">Mitochondrion</location>
    </subcellularLocation>
</comment>
<comment type="similarity">
    <text evidence="2">Belongs to the universal ribosomal protein uL1 family.</text>
</comment>